<feature type="compositionally biased region" description="Polar residues" evidence="1">
    <location>
        <begin position="748"/>
        <end position="799"/>
    </location>
</feature>
<dbReference type="RefSeq" id="WP_193992982.1">
    <property type="nucleotide sequence ID" value="NZ_JADEXP010000071.1"/>
</dbReference>
<evidence type="ECO:0000313" key="2">
    <source>
        <dbReference type="EMBL" id="MBE9067010.1"/>
    </source>
</evidence>
<feature type="region of interest" description="Disordered" evidence="1">
    <location>
        <begin position="241"/>
        <end position="514"/>
    </location>
</feature>
<feature type="compositionally biased region" description="Low complexity" evidence="1">
    <location>
        <begin position="946"/>
        <end position="956"/>
    </location>
</feature>
<feature type="compositionally biased region" description="Low complexity" evidence="1">
    <location>
        <begin position="681"/>
        <end position="694"/>
    </location>
</feature>
<protein>
    <submittedName>
        <fullName evidence="2">Uncharacterized protein</fullName>
    </submittedName>
</protein>
<feature type="compositionally biased region" description="Low complexity" evidence="1">
    <location>
        <begin position="720"/>
        <end position="736"/>
    </location>
</feature>
<name>A0A928X356_LEPEC</name>
<feature type="compositionally biased region" description="Low complexity" evidence="1">
    <location>
        <begin position="460"/>
        <end position="475"/>
    </location>
</feature>
<feature type="compositionally biased region" description="Polar residues" evidence="1">
    <location>
        <begin position="333"/>
        <end position="386"/>
    </location>
</feature>
<feature type="compositionally biased region" description="Low complexity" evidence="1">
    <location>
        <begin position="250"/>
        <end position="266"/>
    </location>
</feature>
<feature type="region of interest" description="Disordered" evidence="1">
    <location>
        <begin position="1043"/>
        <end position="1085"/>
    </location>
</feature>
<feature type="region of interest" description="Disordered" evidence="1">
    <location>
        <begin position="1008"/>
        <end position="1027"/>
    </location>
</feature>
<feature type="region of interest" description="Disordered" evidence="1">
    <location>
        <begin position="1111"/>
        <end position="1132"/>
    </location>
</feature>
<feature type="compositionally biased region" description="Low complexity" evidence="1">
    <location>
        <begin position="408"/>
        <end position="425"/>
    </location>
</feature>
<feature type="compositionally biased region" description="Low complexity" evidence="1">
    <location>
        <begin position="321"/>
        <end position="332"/>
    </location>
</feature>
<feature type="region of interest" description="Disordered" evidence="1">
    <location>
        <begin position="642"/>
        <end position="661"/>
    </location>
</feature>
<feature type="region of interest" description="Disordered" evidence="1">
    <location>
        <begin position="681"/>
        <end position="706"/>
    </location>
</feature>
<dbReference type="EMBL" id="JADEXP010000071">
    <property type="protein sequence ID" value="MBE9067010.1"/>
    <property type="molecule type" value="Genomic_DNA"/>
</dbReference>
<feature type="compositionally biased region" description="Low complexity" evidence="1">
    <location>
        <begin position="881"/>
        <end position="896"/>
    </location>
</feature>
<feature type="compositionally biased region" description="Polar residues" evidence="1">
    <location>
        <begin position="854"/>
        <end position="880"/>
    </location>
</feature>
<comment type="caution">
    <text evidence="2">The sequence shown here is derived from an EMBL/GenBank/DDBJ whole genome shotgun (WGS) entry which is preliminary data.</text>
</comment>
<feature type="region of interest" description="Disordered" evidence="1">
    <location>
        <begin position="720"/>
        <end position="899"/>
    </location>
</feature>
<dbReference type="AlphaFoldDB" id="A0A928X356"/>
<organism evidence="2 3">
    <name type="scientific">Leptolyngbya cf. ectocarpi LEGE 11479</name>
    <dbReference type="NCBI Taxonomy" id="1828722"/>
    <lineage>
        <taxon>Bacteria</taxon>
        <taxon>Bacillati</taxon>
        <taxon>Cyanobacteriota</taxon>
        <taxon>Cyanophyceae</taxon>
        <taxon>Leptolyngbyales</taxon>
        <taxon>Leptolyngbyaceae</taxon>
        <taxon>Leptolyngbya group</taxon>
        <taxon>Leptolyngbya</taxon>
    </lineage>
</organism>
<evidence type="ECO:0000313" key="3">
    <source>
        <dbReference type="Proteomes" id="UP000615026"/>
    </source>
</evidence>
<dbReference type="Proteomes" id="UP000615026">
    <property type="component" value="Unassembled WGS sequence"/>
</dbReference>
<evidence type="ECO:0000256" key="1">
    <source>
        <dbReference type="SAM" id="MobiDB-lite"/>
    </source>
</evidence>
<feature type="region of interest" description="Disordered" evidence="1">
    <location>
        <begin position="937"/>
        <end position="963"/>
    </location>
</feature>
<sequence length="1166" mass="123249">MASQLGHDSPLGAFHNLGHRVQRRSLGASSLTILDLKTFYPYGFPAIAPERSVSEAQPSSSDDNTVARQIDTSAPFRTSLQRYFKPETSASLKGETAVSNRATAPTANVETTLSQNTELISEKHTLQRSTIEDISEPASDSFQLSGTDTADIVGSIQNKQPSPSTSQILVDNHSEIQRTTDLTNGQIDRLPIDSPIVESNTPALTQQPSAASININDSIQSLRAPFASVQRSDEQLTQSVAQSSNANIQPDSSSKLLVPSSTSPSLDAHPALQPDPPVQRLHESTDGSADGSASLSPPSQNLAATSALEPDPTLQRQSDSTAAAIAAHPATPQTEAIQRVTEQNNTASEPLSSSEDFSYQPSTHNSSDSVSTGPLTGSMQNSQQPEPVSGQLDLSPKIQAKPNQTLFSYSSSNSSPAQQQSNLASENFGSNQPSISSDQIEAKQGIAKKPDSQKQTINEQAAIAPTPSTTAQTSSHTEIQRFPNLSGPDISPKRTDRSPSVPTEPSSATEPLTVDSLSIQSGDSAHQEIQRTADTAQLTESTISTTNQTQIAPVPDVRSPVKVTSSIVQPDAQSPAKVTSPIVPSMTAADPSIASVSIQRAAVTQPAQSAFSVSLSEQVNPLADVQRASEAALPLAQSRLTSENLDQVQQPTNITSEDSVNAVTNPVATNIAGLAQRMAESSISETPISETSIPNLSDTSGQNFDNNQQTTEAAAQAIGKVPPQSVNSVPPVSKSNGNGESSEIADSVQRSSGGIGEEQNTVERLSSQERTNAIAPSSSTNQISSNIEIQRSSNLSGPDTGSKEHNSLSSPPIPQPSSETESITPDPINEEPTAAANNLIQRETIDSFTVDPDNVQSAINSNTESVSQSTVELLQSSNDLSSGSTSESHQSQSTSSIPDTVQRAVNHSSLAHKTLGPSSRNPLPVLQPLGVLQPLPSSLKIDKPVSPSSASSQSQSGTIQRQVIPREGANLESLVTGLANSQQESSITQQNTQKPNGTELRLVGGAAKIQRQPSETDSSIPQHADSIPSEWSNLEDLVTHLQKSNTSNHAAAKTASSDQPSGSQSTVKAPPPKQTTQPVKLDKPANVTVQRQITNPPPATKPTIIQACKDTSSNTNSANADEQTDEQTADSHNYSQYVELLAQEVYSLLRQRLSLEQERRGPKYPR</sequence>
<feature type="compositionally biased region" description="Polar residues" evidence="1">
    <location>
        <begin position="1011"/>
        <end position="1021"/>
    </location>
</feature>
<proteinExistence type="predicted"/>
<keyword evidence="3" id="KW-1185">Reference proteome</keyword>
<feature type="compositionally biased region" description="Polar residues" evidence="1">
    <location>
        <begin position="1111"/>
        <end position="1121"/>
    </location>
</feature>
<feature type="compositionally biased region" description="Polar residues" evidence="1">
    <location>
        <begin position="498"/>
        <end position="514"/>
    </location>
</feature>
<reference evidence="2" key="1">
    <citation type="submission" date="2020-10" db="EMBL/GenBank/DDBJ databases">
        <authorList>
            <person name="Castelo-Branco R."/>
            <person name="Eusebio N."/>
            <person name="Adriana R."/>
            <person name="Vieira A."/>
            <person name="Brugerolle De Fraissinette N."/>
            <person name="Rezende De Castro R."/>
            <person name="Schneider M.P."/>
            <person name="Vasconcelos V."/>
            <person name="Leao P.N."/>
        </authorList>
    </citation>
    <scope>NUCLEOTIDE SEQUENCE</scope>
    <source>
        <strain evidence="2">LEGE 11479</strain>
    </source>
</reference>
<gene>
    <name evidence="2" type="ORF">IQ260_10115</name>
</gene>
<feature type="compositionally biased region" description="Polar residues" evidence="1">
    <location>
        <begin position="695"/>
        <end position="706"/>
    </location>
</feature>
<feature type="compositionally biased region" description="Polar residues" evidence="1">
    <location>
        <begin position="427"/>
        <end position="439"/>
    </location>
</feature>
<feature type="compositionally biased region" description="Polar residues" evidence="1">
    <location>
        <begin position="291"/>
        <end position="304"/>
    </location>
</feature>
<accession>A0A928X356</accession>
<feature type="compositionally biased region" description="Polar residues" evidence="1">
    <location>
        <begin position="1043"/>
        <end position="1067"/>
    </location>
</feature>